<accession>W1I9M9</accession>
<geneLocation type="mitochondrion" evidence="1"/>
<organism evidence="1">
    <name type="scientific">Fusarium clavum</name>
    <dbReference type="NCBI Taxonomy" id="2594811"/>
    <lineage>
        <taxon>Eukaryota</taxon>
        <taxon>Fungi</taxon>
        <taxon>Dikarya</taxon>
        <taxon>Ascomycota</taxon>
        <taxon>Pezizomycotina</taxon>
        <taxon>Sordariomycetes</taxon>
        <taxon>Hypocreomycetidae</taxon>
        <taxon>Hypocreales</taxon>
        <taxon>Nectriaceae</taxon>
        <taxon>Fusarium</taxon>
        <taxon>Fusarium incarnatum-equiseti species complex</taxon>
    </lineage>
</organism>
<gene>
    <name evidence="1" type="ORF">BN850_0137680</name>
</gene>
<dbReference type="EMBL" id="CBMI010005056">
    <property type="protein sequence ID" value="CDL73380.1"/>
    <property type="molecule type" value="Genomic_DNA"/>
</dbReference>
<dbReference type="EMBL" id="HG321320">
    <property type="protein sequence ID" value="CEF82642.1"/>
    <property type="molecule type" value="Genomic_DNA"/>
</dbReference>
<keyword evidence="1" id="KW-0496">Mitochondrion</keyword>
<name>W1I9M9_9HYPO</name>
<reference evidence="1" key="1">
    <citation type="submission" date="2013-05" db="EMBL/GenBank/DDBJ databases">
        <title>Draft genome sequences of six wheat associated Fusarium spp. isolates.</title>
        <authorList>
            <person name="Moolhuijzen P.M."/>
            <person name="Manners J.M."/>
            <person name="Wilcox S."/>
            <person name="Bellgard M.I."/>
            <person name="Gardiner D.M."/>
        </authorList>
    </citation>
    <scope>NUCLEOTIDE SEQUENCE</scope>
    <source>
        <strain evidence="1">CS3069</strain>
    </source>
</reference>
<dbReference type="AlphaFoldDB" id="W1I9M9"/>
<sequence length="70" mass="7956">MDTLCEVLVNSKLQFQVALPPLWVSITLNTKTAPDAARWLGPIPHRKSSRGYRIVRYRVLYSARMDARAG</sequence>
<protein>
    <submittedName>
        <fullName evidence="1">Unclassified</fullName>
    </submittedName>
</protein>
<evidence type="ECO:0000313" key="1">
    <source>
        <dbReference type="EMBL" id="CDL73380.1"/>
    </source>
</evidence>
<proteinExistence type="predicted"/>